<dbReference type="Proteomes" id="UP000824469">
    <property type="component" value="Unassembled WGS sequence"/>
</dbReference>
<dbReference type="EMBL" id="JAHRHJ020000006">
    <property type="protein sequence ID" value="KAH9310923.1"/>
    <property type="molecule type" value="Genomic_DNA"/>
</dbReference>
<dbReference type="OMA" id="DEYWEVQ"/>
<accession>A0AA38KXV0</accession>
<gene>
    <name evidence="2" type="ORF">KI387_025958</name>
</gene>
<comment type="caution">
    <text evidence="2">The sequence shown here is derived from an EMBL/GenBank/DDBJ whole genome shotgun (WGS) entry which is preliminary data.</text>
</comment>
<feature type="non-terminal residue" evidence="2">
    <location>
        <position position="1"/>
    </location>
</feature>
<dbReference type="InterPro" id="IPR051091">
    <property type="entry name" value="O-Glucosyltr/Glycosyltrsf_90"/>
</dbReference>
<sequence length="405" mass="47661">AEELWNEDKLISLTKETKGCYCTNSPSTSWLTKVSERSYDSHKAKWCPFYFKWIISDLRPWKRSGITLNVVEEAKEMASFRLMIVKGRLFVEVYEKCYQSRDVFTIWGFSQLMKLYPGMVPDLDLMFNCEDEPSIWKDMYVDHSLPPPPLFHYCGSKDSYDIVFPDWSFWGWPELQIPPWPTLVKEIRKGSKQVKWEDRHPTAYWRGNPLVSPERIDLLKCRNTSNWNGRLYTQDWENMSKAGFQDAKLSNQCNHRYKIYIEGNAWSVSLKYIMACDSPTLMITPHYHDFFLRGLLPMRHYWPITPHNKCNSINFAVKWGNNHTKNAMAIGKSGSNFMLNELKMKYVYDYMFHALREYAKLLTYKPFVTKEAVEFCSDTILCFANDVEKVYMEDSMVTSSSPSPP</sequence>
<dbReference type="InterPro" id="IPR006598">
    <property type="entry name" value="CAP10"/>
</dbReference>
<protein>
    <recommendedName>
        <fullName evidence="1">Glycosyl transferase CAP10 domain-containing protein</fullName>
    </recommendedName>
</protein>
<proteinExistence type="predicted"/>
<dbReference type="Pfam" id="PF05686">
    <property type="entry name" value="Glyco_transf_90"/>
    <property type="match status" value="1"/>
</dbReference>
<evidence type="ECO:0000313" key="2">
    <source>
        <dbReference type="EMBL" id="KAH9310923.1"/>
    </source>
</evidence>
<name>A0AA38KXV0_TAXCH</name>
<organism evidence="2 3">
    <name type="scientific">Taxus chinensis</name>
    <name type="common">Chinese yew</name>
    <name type="synonym">Taxus wallichiana var. chinensis</name>
    <dbReference type="NCBI Taxonomy" id="29808"/>
    <lineage>
        <taxon>Eukaryota</taxon>
        <taxon>Viridiplantae</taxon>
        <taxon>Streptophyta</taxon>
        <taxon>Embryophyta</taxon>
        <taxon>Tracheophyta</taxon>
        <taxon>Spermatophyta</taxon>
        <taxon>Pinopsida</taxon>
        <taxon>Pinidae</taxon>
        <taxon>Conifers II</taxon>
        <taxon>Cupressales</taxon>
        <taxon>Taxaceae</taxon>
        <taxon>Taxus</taxon>
    </lineage>
</organism>
<keyword evidence="3" id="KW-1185">Reference proteome</keyword>
<dbReference type="PANTHER" id="PTHR12203:SF99">
    <property type="entry name" value="OS04G0534100 PROTEIN"/>
    <property type="match status" value="1"/>
</dbReference>
<feature type="non-terminal residue" evidence="2">
    <location>
        <position position="405"/>
    </location>
</feature>
<dbReference type="AlphaFoldDB" id="A0AA38KXV0"/>
<reference evidence="2 3" key="1">
    <citation type="journal article" date="2021" name="Nat. Plants">
        <title>The Taxus genome provides insights into paclitaxel biosynthesis.</title>
        <authorList>
            <person name="Xiong X."/>
            <person name="Gou J."/>
            <person name="Liao Q."/>
            <person name="Li Y."/>
            <person name="Zhou Q."/>
            <person name="Bi G."/>
            <person name="Li C."/>
            <person name="Du R."/>
            <person name="Wang X."/>
            <person name="Sun T."/>
            <person name="Guo L."/>
            <person name="Liang H."/>
            <person name="Lu P."/>
            <person name="Wu Y."/>
            <person name="Zhang Z."/>
            <person name="Ro D.K."/>
            <person name="Shang Y."/>
            <person name="Huang S."/>
            <person name="Yan J."/>
        </authorList>
    </citation>
    <scope>NUCLEOTIDE SEQUENCE [LARGE SCALE GENOMIC DNA]</scope>
    <source>
        <strain evidence="2">Ta-2019</strain>
    </source>
</reference>
<evidence type="ECO:0000313" key="3">
    <source>
        <dbReference type="Proteomes" id="UP000824469"/>
    </source>
</evidence>
<dbReference type="PANTHER" id="PTHR12203">
    <property type="entry name" value="KDEL LYS-ASP-GLU-LEU CONTAINING - RELATED"/>
    <property type="match status" value="1"/>
</dbReference>
<evidence type="ECO:0000259" key="1">
    <source>
        <dbReference type="SMART" id="SM00672"/>
    </source>
</evidence>
<dbReference type="SMART" id="SM00672">
    <property type="entry name" value="CAP10"/>
    <property type="match status" value="1"/>
</dbReference>
<feature type="domain" description="Glycosyl transferase CAP10" evidence="1">
    <location>
        <begin position="119"/>
        <end position="365"/>
    </location>
</feature>